<keyword evidence="3" id="KW-1185">Reference proteome</keyword>
<name>A0AAD2E8R1_9LAMI</name>
<protein>
    <submittedName>
        <fullName evidence="2">Uncharacterized protein</fullName>
    </submittedName>
</protein>
<accession>A0AAD2E8R1</accession>
<dbReference type="EMBL" id="OU503051">
    <property type="protein sequence ID" value="CAI9778931.1"/>
    <property type="molecule type" value="Genomic_DNA"/>
</dbReference>
<feature type="transmembrane region" description="Helical" evidence="1">
    <location>
        <begin position="6"/>
        <end position="24"/>
    </location>
</feature>
<proteinExistence type="predicted"/>
<keyword evidence="1" id="KW-0472">Membrane</keyword>
<keyword evidence="1" id="KW-1133">Transmembrane helix</keyword>
<reference evidence="2" key="1">
    <citation type="submission" date="2023-05" db="EMBL/GenBank/DDBJ databases">
        <authorList>
            <person name="Huff M."/>
        </authorList>
    </citation>
    <scope>NUCLEOTIDE SEQUENCE</scope>
</reference>
<gene>
    <name evidence="2" type="ORF">FPE_LOCUS26361</name>
</gene>
<sequence>MELSNLFLSLFLIACSSLLLDIYVCKVRLIIVIVIIFMASISSTLPLFPENLLDDSPMAASSLITLSIFGTQVSSSLRMDEIGREKAALCDELCLWRESCVKFHA</sequence>
<evidence type="ECO:0000313" key="2">
    <source>
        <dbReference type="EMBL" id="CAI9778931.1"/>
    </source>
</evidence>
<feature type="transmembrane region" description="Helical" evidence="1">
    <location>
        <begin position="29"/>
        <end position="48"/>
    </location>
</feature>
<feature type="transmembrane region" description="Helical" evidence="1">
    <location>
        <begin position="60"/>
        <end position="77"/>
    </location>
</feature>
<evidence type="ECO:0000256" key="1">
    <source>
        <dbReference type="SAM" id="Phobius"/>
    </source>
</evidence>
<dbReference type="Proteomes" id="UP000834106">
    <property type="component" value="Chromosome 16"/>
</dbReference>
<dbReference type="AlphaFoldDB" id="A0AAD2E8R1"/>
<evidence type="ECO:0000313" key="3">
    <source>
        <dbReference type="Proteomes" id="UP000834106"/>
    </source>
</evidence>
<organism evidence="2 3">
    <name type="scientific">Fraxinus pennsylvanica</name>
    <dbReference type="NCBI Taxonomy" id="56036"/>
    <lineage>
        <taxon>Eukaryota</taxon>
        <taxon>Viridiplantae</taxon>
        <taxon>Streptophyta</taxon>
        <taxon>Embryophyta</taxon>
        <taxon>Tracheophyta</taxon>
        <taxon>Spermatophyta</taxon>
        <taxon>Magnoliopsida</taxon>
        <taxon>eudicotyledons</taxon>
        <taxon>Gunneridae</taxon>
        <taxon>Pentapetalae</taxon>
        <taxon>asterids</taxon>
        <taxon>lamiids</taxon>
        <taxon>Lamiales</taxon>
        <taxon>Oleaceae</taxon>
        <taxon>Oleeae</taxon>
        <taxon>Fraxinus</taxon>
    </lineage>
</organism>
<keyword evidence="1" id="KW-0812">Transmembrane</keyword>